<dbReference type="Gene3D" id="2.60.40.420">
    <property type="entry name" value="Cupredoxins - blue copper proteins"/>
    <property type="match status" value="3"/>
</dbReference>
<dbReference type="InterPro" id="IPR011706">
    <property type="entry name" value="Cu-oxidase_C"/>
</dbReference>
<keyword evidence="2 6" id="KW-0560">Oxidoreductase</keyword>
<dbReference type="RefSeq" id="WP_015057002.1">
    <property type="nucleotide sequence ID" value="NC_019017.1"/>
</dbReference>
<evidence type="ECO:0000259" key="5">
    <source>
        <dbReference type="Pfam" id="PF07732"/>
    </source>
</evidence>
<organism evidence="6 7">
    <name type="scientific">Fibrisoma limi BUZ 3</name>
    <dbReference type="NCBI Taxonomy" id="1185876"/>
    <lineage>
        <taxon>Bacteria</taxon>
        <taxon>Pseudomonadati</taxon>
        <taxon>Bacteroidota</taxon>
        <taxon>Cytophagia</taxon>
        <taxon>Cytophagales</taxon>
        <taxon>Spirosomataceae</taxon>
        <taxon>Fibrisoma</taxon>
    </lineage>
</organism>
<dbReference type="PROSITE" id="PS00080">
    <property type="entry name" value="MULTICOPPER_OXIDASE2"/>
    <property type="match status" value="1"/>
</dbReference>
<dbReference type="SUPFAM" id="SSF49503">
    <property type="entry name" value="Cupredoxins"/>
    <property type="match status" value="3"/>
</dbReference>
<dbReference type="GO" id="GO:0005507">
    <property type="term" value="F:copper ion binding"/>
    <property type="evidence" value="ECO:0007669"/>
    <property type="project" value="InterPro"/>
</dbReference>
<dbReference type="PROSITE" id="PS00079">
    <property type="entry name" value="MULTICOPPER_OXIDASE1"/>
    <property type="match status" value="1"/>
</dbReference>
<dbReference type="Pfam" id="PF07731">
    <property type="entry name" value="Cu-oxidase_2"/>
    <property type="match status" value="1"/>
</dbReference>
<reference evidence="6 7" key="1">
    <citation type="journal article" date="2012" name="J. Bacteriol.">
        <title>Genome Sequence of the Filamentous Bacterium Fibrisoma limi BUZ 3T.</title>
        <authorList>
            <person name="Filippini M."/>
            <person name="Qi W."/>
            <person name="Jaenicke S."/>
            <person name="Goesmann A."/>
            <person name="Smits T.H."/>
            <person name="Bagheri H.C."/>
        </authorList>
    </citation>
    <scope>NUCLEOTIDE SEQUENCE [LARGE SCALE GENOMIC DNA]</scope>
    <source>
        <strain evidence="7">BUZ 3T</strain>
        <plasmid evidence="6 7">pFLIM01</plasmid>
    </source>
</reference>
<evidence type="ECO:0000259" key="3">
    <source>
        <dbReference type="Pfam" id="PF00394"/>
    </source>
</evidence>
<accession>I2GU66</accession>
<keyword evidence="7" id="KW-1185">Reference proteome</keyword>
<geneLocation type="plasmid" evidence="6 7">
    <name>pFLIM01</name>
</geneLocation>
<feature type="domain" description="Plastocyanin-like" evidence="3">
    <location>
        <begin position="234"/>
        <end position="319"/>
    </location>
</feature>
<dbReference type="InterPro" id="IPR001117">
    <property type="entry name" value="Cu-oxidase_2nd"/>
</dbReference>
<protein>
    <submittedName>
        <fullName evidence="6">Bilirubin oxidase</fullName>
        <ecNumber evidence="6">1.3.3.5</ecNumber>
    </submittedName>
</protein>
<dbReference type="GO" id="GO:0047705">
    <property type="term" value="F:bilirubin oxidase activity"/>
    <property type="evidence" value="ECO:0007669"/>
    <property type="project" value="UniProtKB-EC"/>
</dbReference>
<name>I2GU66_9BACT</name>
<gene>
    <name evidence="6" type="primary">sufI</name>
    <name evidence="6" type="ORF">BN8_p06875</name>
</gene>
<evidence type="ECO:0000313" key="7">
    <source>
        <dbReference type="Proteomes" id="UP000009309"/>
    </source>
</evidence>
<dbReference type="Pfam" id="PF07732">
    <property type="entry name" value="Cu-oxidase_3"/>
    <property type="match status" value="1"/>
</dbReference>
<dbReference type="PROSITE" id="PS51257">
    <property type="entry name" value="PROKAR_LIPOPROTEIN"/>
    <property type="match status" value="1"/>
</dbReference>
<dbReference type="OrthoDB" id="9757546at2"/>
<dbReference type="InterPro" id="IPR033138">
    <property type="entry name" value="Cu_oxidase_CS"/>
</dbReference>
<evidence type="ECO:0000256" key="1">
    <source>
        <dbReference type="ARBA" id="ARBA00022723"/>
    </source>
</evidence>
<sequence length="497" mass="53893">MNRQRFLKTLGFGTAASLTGSWLLTGCNTHDMSNMDMTPGGENMGPAITEVPFTTPLRFPETITASGQLTASSVTEAILPGKSVRMLSYRQGALGPTIRVTNGSDVTLRFNNQLTEESNIHWHGLLVPAEMDGHPTQLVQAGGSFTYAFRINQAANMAWYHPHPHEKTAKQAFMGLAGMILIETPDERALNLPSGTFELPLLIQDKRLDGAGSPVYNPTMDDVMIGYMGETVTVNGIAGAFHPVSTRTYRLRIVNGSNGRIYNLALSNKAPFQVIGTDGGLLAAPETVTALLLSPGERTDLLVDFSKVPVGTDVYLTSETFTGASSQGGQAFNILKFSVNKAESDPFRMPVSLSTVTPLSTASAVKTRQFDIGISAEGMDGMSGMKGMHTIGGKTYLASRIDESVKLGDTEIWEFDNSKGDEPHPMHLHGTFFQVISRVGGRNTLYANEKGPKDTVLVMPGERVRIIAQFKTPGTFVFHCHNLEHEDDGMMLNFRVS</sequence>
<dbReference type="InterPro" id="IPR002355">
    <property type="entry name" value="Cu_oxidase_Cu_BS"/>
</dbReference>
<dbReference type="EC" id="1.3.3.5" evidence="6"/>
<dbReference type="EMBL" id="HE805916">
    <property type="protein sequence ID" value="CCH57667.1"/>
    <property type="molecule type" value="Genomic_DNA"/>
</dbReference>
<dbReference type="InterPro" id="IPR045087">
    <property type="entry name" value="Cu-oxidase_fam"/>
</dbReference>
<dbReference type="Proteomes" id="UP000009309">
    <property type="component" value="Plasmid pFLIM01"/>
</dbReference>
<evidence type="ECO:0000259" key="4">
    <source>
        <dbReference type="Pfam" id="PF07731"/>
    </source>
</evidence>
<dbReference type="InterPro" id="IPR008972">
    <property type="entry name" value="Cupredoxin"/>
</dbReference>
<keyword evidence="6" id="KW-0614">Plasmid</keyword>
<dbReference type="Pfam" id="PF00394">
    <property type="entry name" value="Cu-oxidase"/>
    <property type="match status" value="1"/>
</dbReference>
<feature type="domain" description="Plastocyanin-like" evidence="5">
    <location>
        <begin position="80"/>
        <end position="185"/>
    </location>
</feature>
<dbReference type="InterPro" id="IPR011707">
    <property type="entry name" value="Cu-oxidase-like_N"/>
</dbReference>
<dbReference type="AlphaFoldDB" id="I2GU66"/>
<dbReference type="PANTHER" id="PTHR48267:SF1">
    <property type="entry name" value="BILIRUBIN OXIDASE"/>
    <property type="match status" value="1"/>
</dbReference>
<evidence type="ECO:0000313" key="6">
    <source>
        <dbReference type="EMBL" id="CCH57667.1"/>
    </source>
</evidence>
<keyword evidence="1" id="KW-0479">Metal-binding</keyword>
<proteinExistence type="predicted"/>
<dbReference type="PANTHER" id="PTHR48267">
    <property type="entry name" value="CUPREDOXIN SUPERFAMILY PROTEIN"/>
    <property type="match status" value="1"/>
</dbReference>
<evidence type="ECO:0000256" key="2">
    <source>
        <dbReference type="ARBA" id="ARBA00023002"/>
    </source>
</evidence>
<feature type="domain" description="Plastocyanin-like" evidence="4">
    <location>
        <begin position="392"/>
        <end position="496"/>
    </location>
</feature>